<dbReference type="Gene3D" id="1.10.1060.10">
    <property type="entry name" value="Alpha-helical ferredoxin"/>
    <property type="match status" value="1"/>
</dbReference>
<dbReference type="Pfam" id="PF22117">
    <property type="entry name" value="Fer4_Nqo3"/>
    <property type="match status" value="1"/>
</dbReference>
<dbReference type="InterPro" id="IPR017896">
    <property type="entry name" value="4Fe4S_Fe-S-bd"/>
</dbReference>
<organism evidence="8 9">
    <name type="scientific">Allofournierella massiliensis</name>
    <dbReference type="NCBI Taxonomy" id="1650663"/>
    <lineage>
        <taxon>Bacteria</taxon>
        <taxon>Bacillati</taxon>
        <taxon>Bacillota</taxon>
        <taxon>Clostridia</taxon>
        <taxon>Eubacteriales</taxon>
        <taxon>Oscillospiraceae</taxon>
        <taxon>Allofournierella</taxon>
    </lineage>
</organism>
<accession>A0ABT7UNI0</accession>
<dbReference type="InterPro" id="IPR001041">
    <property type="entry name" value="2Fe-2S_ferredoxin-type"/>
</dbReference>
<reference evidence="8 9" key="2">
    <citation type="submission" date="2023-06" db="EMBL/GenBank/DDBJ databases">
        <title>Identification and characterization of horizontal gene transfer across gut microbiota members of farm animals based on homology search.</title>
        <authorList>
            <person name="Schwarzerova J."/>
            <person name="Nykrynova M."/>
            <person name="Jureckova K."/>
            <person name="Cejkova D."/>
            <person name="Rychlik I."/>
        </authorList>
    </citation>
    <scope>NUCLEOTIDE SEQUENCE [LARGE SCALE GENOMIC DNA]</scope>
    <source>
        <strain evidence="8 9">ET340</strain>
    </source>
</reference>
<dbReference type="Pfam" id="PF13510">
    <property type="entry name" value="Fer2_4"/>
    <property type="match status" value="1"/>
</dbReference>
<dbReference type="EMBL" id="JAUDCL010000004">
    <property type="protein sequence ID" value="MDM8200444.1"/>
    <property type="molecule type" value="Genomic_DNA"/>
</dbReference>
<comment type="caution">
    <text evidence="8">The sequence shown here is derived from an EMBL/GenBank/DDBJ whole genome shotgun (WGS) entry which is preliminary data.</text>
</comment>
<dbReference type="PANTHER" id="PTHR42783:SF3">
    <property type="entry name" value="GLUTAMATE SYNTHASE [NADPH] SMALL CHAIN-RELATED"/>
    <property type="match status" value="1"/>
</dbReference>
<feature type="domain" description="2Fe-2S ferredoxin-type" evidence="5">
    <location>
        <begin position="1"/>
        <end position="79"/>
    </location>
</feature>
<dbReference type="PROSITE" id="PS00198">
    <property type="entry name" value="4FE4S_FER_1"/>
    <property type="match status" value="1"/>
</dbReference>
<dbReference type="InterPro" id="IPR009051">
    <property type="entry name" value="Helical_ferredxn"/>
</dbReference>
<dbReference type="PANTHER" id="PTHR42783">
    <property type="entry name" value="GLUTAMATE SYNTHASE [NADPH] SMALL CHAIN"/>
    <property type="match status" value="1"/>
</dbReference>
<dbReference type="PROSITE" id="PS51379">
    <property type="entry name" value="4FE4S_FER_2"/>
    <property type="match status" value="2"/>
</dbReference>
<sequence>MSVTIEIDGRQLTVPEGMNLLEAALQNGIYIPHLCHHPDLPDLGSCRLCIVEVEGMEGVQPSCKLKATEGMKVTTDSPRIHDLRKLAMELLLAAHPEDCSTCPKYGRCELQTLIQYMGVSATRMSTRIKGFAQNSKNPLLIHDMNRCVLCGRCVRACGDLRGVGVLQYNKKELETYVGTLHDKLLTDADCRFCGACAEVCPTGTIRDLVEFTPVEKKDTLIPCQATCPAHTDVPRYVRLAKEGRWEEALAVVHERLPFPECLGRVCAHPCESNCRRGEVNEPVSIRNIKRYAAEHAGGELWKKNSKHLPATGKRVCVVGGGPAGMTAAYYLAKQGHSVTLKEAYPTLGGQMAYGIPSYRLPREVVAKEAAYLTDAGVSVETGCRVSDFKALAAEYDAVLLALGTHQGVRLPMEGSELPGVLLNSDFLRDASMGVETGMGKRVIVLGGGNVAFDCARTARRLGAEEIHLACLEAREKMTADEEEIEQAQEEGIQIHPVHTFEAILGPDRVSGVRFCNVKSFTFDENRRAVIEKEENSEHVIEADTVIFAVGQRTQISPEAGLELGRGNSIAVQPGSLRTSVPSIYACGDAVYGTRTVIQAVAAGRDAASEIDKALGGSGDISEVLAPVEMPDAFLGRIEGFGHQTRQPEVVREAALRENNFDAVSFGLADDGVRQEAGRCLQCDLRFTITPPRIWSDYDQNGKEAQQ</sequence>
<dbReference type="SUPFAM" id="SSF51971">
    <property type="entry name" value="Nucleotide-binding domain"/>
    <property type="match status" value="1"/>
</dbReference>
<reference evidence="9" key="1">
    <citation type="submission" date="2023-06" db="EMBL/GenBank/DDBJ databases">
        <title>Identification and characterization of horizontal gene transfer across gut microbiota members of farm animals based on homology search.</title>
        <authorList>
            <person name="Zeman M."/>
            <person name="Kubasova T."/>
            <person name="Jahodarova E."/>
            <person name="Nykrynova M."/>
            <person name="Rychlik I."/>
        </authorList>
    </citation>
    <scope>NUCLEOTIDE SEQUENCE [LARGE SCALE GENOMIC DNA]</scope>
    <source>
        <strain evidence="9">ET340</strain>
    </source>
</reference>
<dbReference type="InterPro" id="IPR036188">
    <property type="entry name" value="FAD/NAD-bd_sf"/>
</dbReference>
<keyword evidence="2" id="KW-0479">Metal-binding</keyword>
<evidence type="ECO:0000313" key="8">
    <source>
        <dbReference type="EMBL" id="MDM8200444.1"/>
    </source>
</evidence>
<name>A0ABT7UNI0_9FIRM</name>
<feature type="domain" description="4Fe-4S His(Cys)3-ligated-type" evidence="7">
    <location>
        <begin position="79"/>
        <end position="118"/>
    </location>
</feature>
<dbReference type="InterPro" id="IPR028261">
    <property type="entry name" value="DPD_II"/>
</dbReference>
<evidence type="ECO:0000256" key="4">
    <source>
        <dbReference type="ARBA" id="ARBA00023014"/>
    </source>
</evidence>
<dbReference type="PRINTS" id="PR00469">
    <property type="entry name" value="PNDRDTASEII"/>
</dbReference>
<dbReference type="Gene3D" id="3.50.50.60">
    <property type="entry name" value="FAD/NAD(P)-binding domain"/>
    <property type="match status" value="1"/>
</dbReference>
<dbReference type="InterPro" id="IPR023753">
    <property type="entry name" value="FAD/NAD-binding_dom"/>
</dbReference>
<evidence type="ECO:0000256" key="1">
    <source>
        <dbReference type="ARBA" id="ARBA00022485"/>
    </source>
</evidence>
<dbReference type="InterPro" id="IPR017900">
    <property type="entry name" value="4Fe4S_Fe_S_CS"/>
</dbReference>
<dbReference type="RefSeq" id="WP_289599255.1">
    <property type="nucleotide sequence ID" value="NZ_JAUDCL010000004.1"/>
</dbReference>
<feature type="domain" description="4Fe-4S ferredoxin-type" evidence="6">
    <location>
        <begin position="182"/>
        <end position="211"/>
    </location>
</feature>
<dbReference type="SUPFAM" id="SSF54292">
    <property type="entry name" value="2Fe-2S ferredoxin-like"/>
    <property type="match status" value="1"/>
</dbReference>
<evidence type="ECO:0000259" key="6">
    <source>
        <dbReference type="PROSITE" id="PS51379"/>
    </source>
</evidence>
<keyword evidence="9" id="KW-1185">Reference proteome</keyword>
<dbReference type="InterPro" id="IPR054351">
    <property type="entry name" value="NADH_UbQ_OxRdtase_ferredoxin"/>
</dbReference>
<dbReference type="Pfam" id="PF14691">
    <property type="entry name" value="Fer4_20"/>
    <property type="match status" value="1"/>
</dbReference>
<evidence type="ECO:0000256" key="2">
    <source>
        <dbReference type="ARBA" id="ARBA00022723"/>
    </source>
</evidence>
<proteinExistence type="predicted"/>
<gene>
    <name evidence="8" type="ORF">QUW08_03915</name>
</gene>
<dbReference type="CDD" id="cd00207">
    <property type="entry name" value="fer2"/>
    <property type="match status" value="1"/>
</dbReference>
<feature type="domain" description="4Fe-4S ferredoxin-type" evidence="6">
    <location>
        <begin position="138"/>
        <end position="157"/>
    </location>
</feature>
<keyword evidence="4" id="KW-0411">Iron-sulfur</keyword>
<evidence type="ECO:0000313" key="9">
    <source>
        <dbReference type="Proteomes" id="UP001529380"/>
    </source>
</evidence>
<reference evidence="8 9" key="3">
    <citation type="submission" date="2023-06" db="EMBL/GenBank/DDBJ databases">
        <authorList>
            <person name="Zeman M."/>
            <person name="Kubasova T."/>
            <person name="Jahodarova E."/>
            <person name="Nykrynova M."/>
            <person name="Rychlik I."/>
        </authorList>
    </citation>
    <scope>NUCLEOTIDE SEQUENCE [LARGE SCALE GENOMIC DNA]</scope>
    <source>
        <strain evidence="8 9">ET340</strain>
    </source>
</reference>
<dbReference type="InterPro" id="IPR036010">
    <property type="entry name" value="2Fe-2S_ferredoxin-like_sf"/>
</dbReference>
<dbReference type="PRINTS" id="PR00368">
    <property type="entry name" value="FADPNR"/>
</dbReference>
<dbReference type="SUPFAM" id="SSF46548">
    <property type="entry name" value="alpha-helical ferredoxin"/>
    <property type="match status" value="1"/>
</dbReference>
<evidence type="ECO:0000259" key="7">
    <source>
        <dbReference type="PROSITE" id="PS51839"/>
    </source>
</evidence>
<dbReference type="Proteomes" id="UP001529380">
    <property type="component" value="Unassembled WGS sequence"/>
</dbReference>
<keyword evidence="3" id="KW-0408">Iron</keyword>
<evidence type="ECO:0000256" key="3">
    <source>
        <dbReference type="ARBA" id="ARBA00023004"/>
    </source>
</evidence>
<dbReference type="SUPFAM" id="SSF54862">
    <property type="entry name" value="4Fe-4S ferredoxins"/>
    <property type="match status" value="1"/>
</dbReference>
<evidence type="ECO:0000259" key="5">
    <source>
        <dbReference type="PROSITE" id="PS51085"/>
    </source>
</evidence>
<protein>
    <submittedName>
        <fullName evidence="8">FAD-dependent oxidoreductase</fullName>
    </submittedName>
</protein>
<dbReference type="Gene3D" id="3.10.20.740">
    <property type="match status" value="1"/>
</dbReference>
<dbReference type="Pfam" id="PF10588">
    <property type="entry name" value="NADH-G_4Fe-4S_3"/>
    <property type="match status" value="1"/>
</dbReference>
<dbReference type="InterPro" id="IPR019574">
    <property type="entry name" value="NADH_UbQ_OxRdtase_Gsu_4Fe4S-bd"/>
</dbReference>
<dbReference type="SMART" id="SM00929">
    <property type="entry name" value="NADH-G_4Fe-4S_3"/>
    <property type="match status" value="1"/>
</dbReference>
<dbReference type="PROSITE" id="PS51839">
    <property type="entry name" value="4FE4S_HC3"/>
    <property type="match status" value="1"/>
</dbReference>
<dbReference type="PROSITE" id="PS51085">
    <property type="entry name" value="2FE2S_FER_2"/>
    <property type="match status" value="1"/>
</dbReference>
<keyword evidence="1" id="KW-0004">4Fe-4S</keyword>
<dbReference type="Pfam" id="PF07992">
    <property type="entry name" value="Pyr_redox_2"/>
    <property type="match status" value="1"/>
</dbReference>
<dbReference type="Gene3D" id="3.40.50.720">
    <property type="entry name" value="NAD(P)-binding Rossmann-like Domain"/>
    <property type="match status" value="1"/>
</dbReference>